<accession>A0A1V6YNL6</accession>
<dbReference type="EMBL" id="MOOB01000015">
    <property type="protein sequence ID" value="OQE88908.1"/>
    <property type="molecule type" value="Genomic_DNA"/>
</dbReference>
<proteinExistence type="predicted"/>
<evidence type="ECO:0000313" key="3">
    <source>
        <dbReference type="Proteomes" id="UP000191691"/>
    </source>
</evidence>
<feature type="compositionally biased region" description="Polar residues" evidence="1">
    <location>
        <begin position="25"/>
        <end position="38"/>
    </location>
</feature>
<organism evidence="2 3">
    <name type="scientific">Penicillium nalgiovense</name>
    <dbReference type="NCBI Taxonomy" id="60175"/>
    <lineage>
        <taxon>Eukaryota</taxon>
        <taxon>Fungi</taxon>
        <taxon>Dikarya</taxon>
        <taxon>Ascomycota</taxon>
        <taxon>Pezizomycotina</taxon>
        <taxon>Eurotiomycetes</taxon>
        <taxon>Eurotiomycetidae</taxon>
        <taxon>Eurotiales</taxon>
        <taxon>Aspergillaceae</taxon>
        <taxon>Penicillium</taxon>
    </lineage>
</organism>
<feature type="region of interest" description="Disordered" evidence="1">
    <location>
        <begin position="1"/>
        <end position="38"/>
    </location>
</feature>
<comment type="caution">
    <text evidence="2">The sequence shown here is derived from an EMBL/GenBank/DDBJ whole genome shotgun (WGS) entry which is preliminary data.</text>
</comment>
<name>A0A1V6YNL6_PENNA</name>
<dbReference type="Proteomes" id="UP000191691">
    <property type="component" value="Unassembled WGS sequence"/>
</dbReference>
<dbReference type="AlphaFoldDB" id="A0A1V6YNL6"/>
<gene>
    <name evidence="2" type="ORF">PENNAL_c0015G05766</name>
</gene>
<protein>
    <submittedName>
        <fullName evidence="2">Uncharacterized protein</fullName>
    </submittedName>
</protein>
<feature type="compositionally biased region" description="Polar residues" evidence="1">
    <location>
        <begin position="1"/>
        <end position="13"/>
    </location>
</feature>
<evidence type="ECO:0000313" key="2">
    <source>
        <dbReference type="EMBL" id="OQE88908.1"/>
    </source>
</evidence>
<sequence length="160" mass="17736">MDQDNPTSSSGEANMQLDRELRQSGEVTRTTTEPSQQNIPIGISPAYLKVWNATDAFCELCQNWEDAILKISQLSRLDIKPFFTDKKDHFSIIVPATSNDKGSQRALGFIKYEKKTGRVILTNSCMQLPLESLVMGFTSKDDDAQLAGSYSEGLKLAALI</sequence>
<evidence type="ECO:0000256" key="1">
    <source>
        <dbReference type="SAM" id="MobiDB-lite"/>
    </source>
</evidence>
<keyword evidence="3" id="KW-1185">Reference proteome</keyword>
<reference evidence="3" key="1">
    <citation type="journal article" date="2017" name="Nat. Microbiol.">
        <title>Global analysis of biosynthetic gene clusters reveals vast potential of secondary metabolite production in Penicillium species.</title>
        <authorList>
            <person name="Nielsen J.C."/>
            <person name="Grijseels S."/>
            <person name="Prigent S."/>
            <person name="Ji B."/>
            <person name="Dainat J."/>
            <person name="Nielsen K.F."/>
            <person name="Frisvad J.C."/>
            <person name="Workman M."/>
            <person name="Nielsen J."/>
        </authorList>
    </citation>
    <scope>NUCLEOTIDE SEQUENCE [LARGE SCALE GENOMIC DNA]</scope>
    <source>
        <strain evidence="3">IBT 13039</strain>
    </source>
</reference>